<keyword evidence="4 5" id="KW-0238">DNA-binding</keyword>
<keyword evidence="2 5" id="KW-0863">Zinc-finger</keyword>
<evidence type="ECO:0000256" key="3">
    <source>
        <dbReference type="ARBA" id="ARBA00022833"/>
    </source>
</evidence>
<name>A0A0K2UGH1_LEPSM</name>
<feature type="domain" description="THAP-type" evidence="6">
    <location>
        <begin position="1"/>
        <end position="74"/>
    </location>
</feature>
<accession>A0A0K2UGH1</accession>
<evidence type="ECO:0000259" key="6">
    <source>
        <dbReference type="PROSITE" id="PS50950"/>
    </source>
</evidence>
<proteinExistence type="predicted"/>
<evidence type="ECO:0000256" key="4">
    <source>
        <dbReference type="ARBA" id="ARBA00023125"/>
    </source>
</evidence>
<protein>
    <recommendedName>
        <fullName evidence="6">THAP-type domain-containing protein</fullName>
    </recommendedName>
</protein>
<dbReference type="GO" id="GO:0003677">
    <property type="term" value="F:DNA binding"/>
    <property type="evidence" value="ECO:0007669"/>
    <property type="project" value="UniProtKB-UniRule"/>
</dbReference>
<evidence type="ECO:0000256" key="1">
    <source>
        <dbReference type="ARBA" id="ARBA00022723"/>
    </source>
</evidence>
<organism evidence="7">
    <name type="scientific">Lepeophtheirus salmonis</name>
    <name type="common">Salmon louse</name>
    <name type="synonym">Caligus salmonis</name>
    <dbReference type="NCBI Taxonomy" id="72036"/>
    <lineage>
        <taxon>Eukaryota</taxon>
        <taxon>Metazoa</taxon>
        <taxon>Ecdysozoa</taxon>
        <taxon>Arthropoda</taxon>
        <taxon>Crustacea</taxon>
        <taxon>Multicrustacea</taxon>
        <taxon>Hexanauplia</taxon>
        <taxon>Copepoda</taxon>
        <taxon>Siphonostomatoida</taxon>
        <taxon>Caligidae</taxon>
        <taxon>Lepeophtheirus</taxon>
    </lineage>
</organism>
<keyword evidence="3" id="KW-0862">Zinc</keyword>
<dbReference type="PROSITE" id="PS50950">
    <property type="entry name" value="ZF_THAP"/>
    <property type="match status" value="1"/>
</dbReference>
<reference evidence="7" key="1">
    <citation type="submission" date="2014-05" db="EMBL/GenBank/DDBJ databases">
        <authorList>
            <person name="Chronopoulou M."/>
        </authorList>
    </citation>
    <scope>NUCLEOTIDE SEQUENCE</scope>
    <source>
        <tissue evidence="7">Whole organism</tissue>
    </source>
</reference>
<keyword evidence="1" id="KW-0479">Metal-binding</keyword>
<evidence type="ECO:0000313" key="7">
    <source>
        <dbReference type="EMBL" id="CDW37324.1"/>
    </source>
</evidence>
<dbReference type="GO" id="GO:0008270">
    <property type="term" value="F:zinc ion binding"/>
    <property type="evidence" value="ECO:0007669"/>
    <property type="project" value="UniProtKB-KW"/>
</dbReference>
<evidence type="ECO:0000256" key="2">
    <source>
        <dbReference type="ARBA" id="ARBA00022771"/>
    </source>
</evidence>
<dbReference type="SUPFAM" id="SSF57716">
    <property type="entry name" value="Glucocorticoid receptor-like (DNA-binding domain)"/>
    <property type="match status" value="1"/>
</dbReference>
<dbReference type="Pfam" id="PF05485">
    <property type="entry name" value="THAP"/>
    <property type="match status" value="1"/>
</dbReference>
<sequence>MAYCPNPRDAQYFAFSQKKLMLQRLWISFCRRKDPINIKNAKICDRHFEWNLQAELLDLKCRKKLKRDSVPSLHILFASPSSDEPQSSSDIRKERACQKNIGRKLSPGIQYGLGNRD</sequence>
<dbReference type="InterPro" id="IPR006612">
    <property type="entry name" value="THAP_Znf"/>
</dbReference>
<evidence type="ECO:0000256" key="5">
    <source>
        <dbReference type="PROSITE-ProRule" id="PRU00309"/>
    </source>
</evidence>
<dbReference type="AlphaFoldDB" id="A0A0K2UGH1"/>
<dbReference type="OrthoDB" id="7331812at2759"/>
<dbReference type="EMBL" id="HACA01019963">
    <property type="protein sequence ID" value="CDW37324.1"/>
    <property type="molecule type" value="Transcribed_RNA"/>
</dbReference>